<evidence type="ECO:0000313" key="2">
    <source>
        <dbReference type="Proteomes" id="UP000276133"/>
    </source>
</evidence>
<dbReference type="AlphaFoldDB" id="A0A3M7SWF8"/>
<sequence>MKPPIIYFFLNLDLKFALKSSKYPSSTAPMFKPLSSCPIVNLKSEEKIISYIEKNKIENK</sequence>
<reference evidence="1 2" key="1">
    <citation type="journal article" date="2018" name="Sci. Rep.">
        <title>Genomic signatures of local adaptation to the degree of environmental predictability in rotifers.</title>
        <authorList>
            <person name="Franch-Gras L."/>
            <person name="Hahn C."/>
            <person name="Garcia-Roger E.M."/>
            <person name="Carmona M.J."/>
            <person name="Serra M."/>
            <person name="Gomez A."/>
        </authorList>
    </citation>
    <scope>NUCLEOTIDE SEQUENCE [LARGE SCALE GENOMIC DNA]</scope>
    <source>
        <strain evidence="1">HYR1</strain>
    </source>
</reference>
<keyword evidence="2" id="KW-1185">Reference proteome</keyword>
<proteinExistence type="predicted"/>
<protein>
    <submittedName>
        <fullName evidence="1">Uncharacterized protein</fullName>
    </submittedName>
</protein>
<name>A0A3M7SWF8_BRAPC</name>
<organism evidence="1 2">
    <name type="scientific">Brachionus plicatilis</name>
    <name type="common">Marine rotifer</name>
    <name type="synonym">Brachionus muelleri</name>
    <dbReference type="NCBI Taxonomy" id="10195"/>
    <lineage>
        <taxon>Eukaryota</taxon>
        <taxon>Metazoa</taxon>
        <taxon>Spiralia</taxon>
        <taxon>Gnathifera</taxon>
        <taxon>Rotifera</taxon>
        <taxon>Eurotatoria</taxon>
        <taxon>Monogononta</taxon>
        <taxon>Pseudotrocha</taxon>
        <taxon>Ploima</taxon>
        <taxon>Brachionidae</taxon>
        <taxon>Brachionus</taxon>
    </lineage>
</organism>
<accession>A0A3M7SWF8</accession>
<dbReference type="EMBL" id="REGN01000684">
    <property type="protein sequence ID" value="RNA40062.1"/>
    <property type="molecule type" value="Genomic_DNA"/>
</dbReference>
<gene>
    <name evidence="1" type="ORF">BpHYR1_029033</name>
</gene>
<evidence type="ECO:0000313" key="1">
    <source>
        <dbReference type="EMBL" id="RNA40062.1"/>
    </source>
</evidence>
<comment type="caution">
    <text evidence="1">The sequence shown here is derived from an EMBL/GenBank/DDBJ whole genome shotgun (WGS) entry which is preliminary data.</text>
</comment>
<dbReference type="Proteomes" id="UP000276133">
    <property type="component" value="Unassembled WGS sequence"/>
</dbReference>